<dbReference type="PANTHER" id="PTHR11954:SF6">
    <property type="entry name" value="MACROPHAGE MIGRATION INHIBITORY FACTOR"/>
    <property type="match status" value="1"/>
</dbReference>
<comment type="subcellular location">
    <subcellularLocation>
        <location evidence="1">Secreted</location>
    </subcellularLocation>
</comment>
<evidence type="ECO:0000256" key="3">
    <source>
        <dbReference type="ARBA" id="ARBA00022525"/>
    </source>
</evidence>
<keyword evidence="13" id="KW-1185">Reference proteome</keyword>
<evidence type="ECO:0000256" key="2">
    <source>
        <dbReference type="ARBA" id="ARBA00022514"/>
    </source>
</evidence>
<evidence type="ECO:0000313" key="13">
    <source>
        <dbReference type="Proteomes" id="UP001208689"/>
    </source>
</evidence>
<evidence type="ECO:0000256" key="1">
    <source>
        <dbReference type="ARBA" id="ARBA00004613"/>
    </source>
</evidence>
<dbReference type="EMBL" id="CP104013">
    <property type="protein sequence ID" value="UYP44040.1"/>
    <property type="molecule type" value="Genomic_DNA"/>
</dbReference>
<dbReference type="InterPro" id="IPR014347">
    <property type="entry name" value="Tautomerase/MIF_sf"/>
</dbReference>
<evidence type="ECO:0000256" key="8">
    <source>
        <dbReference type="ARBA" id="ARBA00039086"/>
    </source>
</evidence>
<evidence type="ECO:0000256" key="4">
    <source>
        <dbReference type="ARBA" id="ARBA00023235"/>
    </source>
</evidence>
<accession>A0ABY6HKJ6</accession>
<dbReference type="EC" id="5.3.3.12" evidence="7"/>
<keyword evidence="4" id="KW-0413">Isomerase</keyword>
<evidence type="ECO:0000256" key="6">
    <source>
        <dbReference type="ARBA" id="ARBA00036823"/>
    </source>
</evidence>
<evidence type="ECO:0000256" key="10">
    <source>
        <dbReference type="ARBA" id="ARBA00041912"/>
    </source>
</evidence>
<keyword evidence="3" id="KW-0964">Secreted</keyword>
<evidence type="ECO:0000313" key="12">
    <source>
        <dbReference type="EMBL" id="UYP44040.1"/>
    </source>
</evidence>
<gene>
    <name evidence="12" type="ORF">NEF87_000325</name>
</gene>
<sequence length="113" mass="12241">MPAVLLETNAEISDPNLLGQELSKAVAKGLSKPEKYVTVSIRSSQTMIRAGNPSIFAFIEIRSIGGFSLPVNNTLSTTICEILSTYGLLKSNIDVNFMDISPENWGKHHGTFG</sequence>
<dbReference type="PANTHER" id="PTHR11954">
    <property type="entry name" value="D-DOPACHROME DECARBOXYLASE"/>
    <property type="match status" value="1"/>
</dbReference>
<keyword evidence="2" id="KW-0202">Cytokine</keyword>
<evidence type="ECO:0000256" key="9">
    <source>
        <dbReference type="ARBA" id="ARBA00041631"/>
    </source>
</evidence>
<protein>
    <recommendedName>
        <fullName evidence="11">L-dopachrome isomerase</fullName>
        <ecNumber evidence="8">5.3.2.1</ecNumber>
        <ecNumber evidence="7">5.3.3.12</ecNumber>
    </recommendedName>
    <alternativeName>
        <fullName evidence="9">L-dopachrome tautomerase</fullName>
    </alternativeName>
    <alternativeName>
        <fullName evidence="10">Phenylpyruvate tautomerase</fullName>
    </alternativeName>
</protein>
<comment type="catalytic activity">
    <reaction evidence="5">
        <text>3-phenylpyruvate = enol-phenylpyruvate</text>
        <dbReference type="Rhea" id="RHEA:17097"/>
        <dbReference type="ChEBI" id="CHEBI:16815"/>
        <dbReference type="ChEBI" id="CHEBI:18005"/>
        <dbReference type="EC" id="5.3.2.1"/>
    </reaction>
</comment>
<evidence type="ECO:0000256" key="7">
    <source>
        <dbReference type="ARBA" id="ARBA00038932"/>
    </source>
</evidence>
<evidence type="ECO:0000256" key="5">
    <source>
        <dbReference type="ARBA" id="ARBA00036735"/>
    </source>
</evidence>
<comment type="catalytic activity">
    <reaction evidence="6">
        <text>L-dopachrome = 5,6-dihydroxyindole-2-carboxylate</text>
        <dbReference type="Rhea" id="RHEA:13041"/>
        <dbReference type="ChEBI" id="CHEBI:16875"/>
        <dbReference type="ChEBI" id="CHEBI:57509"/>
        <dbReference type="EC" id="5.3.3.12"/>
    </reaction>
</comment>
<dbReference type="InterPro" id="IPR001398">
    <property type="entry name" value="Macrophage_inhib_fac"/>
</dbReference>
<proteinExistence type="predicted"/>
<dbReference type="EC" id="5.3.2.1" evidence="8"/>
<dbReference type="Gene3D" id="3.30.429.10">
    <property type="entry name" value="Macrophage Migration Inhibitory Factor"/>
    <property type="match status" value="1"/>
</dbReference>
<evidence type="ECO:0000256" key="11">
    <source>
        <dbReference type="ARBA" id="ARBA00042730"/>
    </source>
</evidence>
<dbReference type="SUPFAM" id="SSF55331">
    <property type="entry name" value="Tautomerase/MIF"/>
    <property type="match status" value="1"/>
</dbReference>
<reference evidence="12" key="1">
    <citation type="submission" date="2022-09" db="EMBL/GenBank/DDBJ databases">
        <title>Actin cytoskeleton and complex cell architecture in an #Asgard archaeon.</title>
        <authorList>
            <person name="Ponce Toledo R.I."/>
            <person name="Schleper C."/>
            <person name="Rodrigues Oliveira T."/>
            <person name="Wollweber F."/>
            <person name="Xu J."/>
            <person name="Rittmann S."/>
            <person name="Klingl A."/>
            <person name="Pilhofer M."/>
        </authorList>
    </citation>
    <scope>NUCLEOTIDE SEQUENCE</scope>
    <source>
        <strain evidence="12">B-35</strain>
    </source>
</reference>
<organism evidence="12 13">
    <name type="scientific">Candidatus Lokiarchaeum ossiferum</name>
    <dbReference type="NCBI Taxonomy" id="2951803"/>
    <lineage>
        <taxon>Archaea</taxon>
        <taxon>Promethearchaeati</taxon>
        <taxon>Promethearchaeota</taxon>
        <taxon>Promethearchaeia</taxon>
        <taxon>Promethearchaeales</taxon>
        <taxon>Promethearchaeaceae</taxon>
        <taxon>Candidatus Lokiarchaeum</taxon>
    </lineage>
</organism>
<name>A0ABY6HKJ6_9ARCH</name>
<dbReference type="Pfam" id="PF01187">
    <property type="entry name" value="MIF"/>
    <property type="match status" value="1"/>
</dbReference>
<dbReference type="Proteomes" id="UP001208689">
    <property type="component" value="Chromosome"/>
</dbReference>